<evidence type="ECO:0000313" key="4">
    <source>
        <dbReference type="EMBL" id="RUR71859.1"/>
    </source>
</evidence>
<evidence type="ECO:0000259" key="3">
    <source>
        <dbReference type="SMART" id="SM00470"/>
    </source>
</evidence>
<dbReference type="InterPro" id="IPR003115">
    <property type="entry name" value="ParB_N"/>
</dbReference>
<dbReference type="GO" id="GO:0005694">
    <property type="term" value="C:chromosome"/>
    <property type="evidence" value="ECO:0007669"/>
    <property type="project" value="TreeGrafter"/>
</dbReference>
<dbReference type="InterPro" id="IPR008988">
    <property type="entry name" value="Transcriptional_repressor_C"/>
</dbReference>
<dbReference type="GO" id="GO:0045892">
    <property type="term" value="P:negative regulation of DNA-templated transcription"/>
    <property type="evidence" value="ECO:0007669"/>
    <property type="project" value="InterPro"/>
</dbReference>
<dbReference type="RefSeq" id="WP_126025912.1">
    <property type="nucleotide sequence ID" value="NZ_RXFT01000026.1"/>
</dbReference>
<reference evidence="4 5" key="1">
    <citation type="submission" date="2018-12" db="EMBL/GenBank/DDBJ databases">
        <title>The genome sequences of Variovorax guangxiensis DSM 27352.</title>
        <authorList>
            <person name="Gao J."/>
            <person name="Sun J."/>
        </authorList>
    </citation>
    <scope>NUCLEOTIDE SEQUENCE [LARGE SCALE GENOMIC DNA]</scope>
    <source>
        <strain evidence="4 5">DSM 27352</strain>
    </source>
</reference>
<sequence length="352" mass="38490">MAIDLSALDEAPIVASPKAAPAKQVKTAPRAPIGLFVEDADQPRTEFDDVEFEEFCEDVKEHGILQPLVVIERADGKLLIRFGARRFRAGTRLGLTELPYVVTEDPRQLDDYAQVSENERRKGLQPLELANFIAKRLKAGDKKKTIASKLKIDPSAVTHLLALTDAPPFLLELYHSRKCRTAQYLYTLRNLHTQNPELVENRTAAAEEIDRAFLAALSEEVAPSKPATTTTPPESGALKDPLDNIKGDSEGSSGDGDSSHDAPDDPGTGGPDVQHIPAHNPDLENDPPGPSDPDKLKKPLLLAKFGDKEVMVVLKKRPSSAGLVFIRYEDSNLEEEVNISDVVLTLLTDSKV</sequence>
<dbReference type="InterPro" id="IPR004437">
    <property type="entry name" value="ParB/RepB/Spo0J"/>
</dbReference>
<dbReference type="NCBIfam" id="TIGR00180">
    <property type="entry name" value="parB_part"/>
    <property type="match status" value="1"/>
</dbReference>
<evidence type="ECO:0000313" key="5">
    <source>
        <dbReference type="Proteomes" id="UP000281118"/>
    </source>
</evidence>
<feature type="domain" description="ParB-like N-terminal" evidence="3">
    <location>
        <begin position="29"/>
        <end position="119"/>
    </location>
</feature>
<dbReference type="SUPFAM" id="SSF50037">
    <property type="entry name" value="C-terminal domain of transcriptional repressors"/>
    <property type="match status" value="1"/>
</dbReference>
<proteinExistence type="inferred from homology"/>
<dbReference type="InterPro" id="IPR013741">
    <property type="entry name" value="KorB_domain"/>
</dbReference>
<dbReference type="InterPro" id="IPR010575">
    <property type="entry name" value="KorB_C"/>
</dbReference>
<name>A0A3S0ZFF3_9BURK</name>
<dbReference type="Gene3D" id="1.10.10.730">
    <property type="entry name" value="KorB DNA-binding domain"/>
    <property type="match status" value="1"/>
</dbReference>
<dbReference type="InterPro" id="IPR037048">
    <property type="entry name" value="KorB_C_sf"/>
</dbReference>
<dbReference type="GO" id="GO:0007059">
    <property type="term" value="P:chromosome segregation"/>
    <property type="evidence" value="ECO:0007669"/>
    <property type="project" value="TreeGrafter"/>
</dbReference>
<dbReference type="Gene3D" id="2.30.30.150">
    <property type="entry name" value="KorB, C-terminal domain"/>
    <property type="match status" value="1"/>
</dbReference>
<comment type="similarity">
    <text evidence="1">Belongs to the ParB family.</text>
</comment>
<feature type="compositionally biased region" description="Low complexity" evidence="2">
    <location>
        <begin position="223"/>
        <end position="233"/>
    </location>
</feature>
<evidence type="ECO:0000256" key="2">
    <source>
        <dbReference type="SAM" id="MobiDB-lite"/>
    </source>
</evidence>
<gene>
    <name evidence="4" type="ORF">EJP67_32915</name>
</gene>
<dbReference type="Pfam" id="PF06613">
    <property type="entry name" value="KorB_C"/>
    <property type="match status" value="1"/>
</dbReference>
<dbReference type="InterPro" id="IPR036086">
    <property type="entry name" value="ParB/Sulfiredoxin_sf"/>
</dbReference>
<comment type="caution">
    <text evidence="4">The sequence shown here is derived from an EMBL/GenBank/DDBJ whole genome shotgun (WGS) entry which is preliminary data.</text>
</comment>
<evidence type="ECO:0000256" key="1">
    <source>
        <dbReference type="ARBA" id="ARBA00006295"/>
    </source>
</evidence>
<dbReference type="Pfam" id="PF08535">
    <property type="entry name" value="KorB"/>
    <property type="match status" value="1"/>
</dbReference>
<accession>A0A3S0ZFF3</accession>
<organism evidence="4 5">
    <name type="scientific">Variovorax guangxiensis</name>
    <dbReference type="NCBI Taxonomy" id="1775474"/>
    <lineage>
        <taxon>Bacteria</taxon>
        <taxon>Pseudomonadati</taxon>
        <taxon>Pseudomonadota</taxon>
        <taxon>Betaproteobacteria</taxon>
        <taxon>Burkholderiales</taxon>
        <taxon>Comamonadaceae</taxon>
        <taxon>Variovorax</taxon>
    </lineage>
</organism>
<dbReference type="SMART" id="SM00470">
    <property type="entry name" value="ParB"/>
    <property type="match status" value="1"/>
</dbReference>
<dbReference type="InterPro" id="IPR050336">
    <property type="entry name" value="Chromosome_partition/occlusion"/>
</dbReference>
<feature type="compositionally biased region" description="Basic and acidic residues" evidence="2">
    <location>
        <begin position="240"/>
        <end position="249"/>
    </location>
</feature>
<dbReference type="Proteomes" id="UP000281118">
    <property type="component" value="Unassembled WGS sequence"/>
</dbReference>
<protein>
    <submittedName>
        <fullName evidence="4">ParB/RepB/Spo0J family partition protein</fullName>
    </submittedName>
</protein>
<dbReference type="InterPro" id="IPR042075">
    <property type="entry name" value="KorB_DNA-db"/>
</dbReference>
<dbReference type="PANTHER" id="PTHR33375:SF1">
    <property type="entry name" value="CHROMOSOME-PARTITIONING PROTEIN PARB-RELATED"/>
    <property type="match status" value="1"/>
</dbReference>
<dbReference type="GO" id="GO:0003677">
    <property type="term" value="F:DNA binding"/>
    <property type="evidence" value="ECO:0007669"/>
    <property type="project" value="InterPro"/>
</dbReference>
<dbReference type="Gene3D" id="3.90.1530.30">
    <property type="match status" value="1"/>
</dbReference>
<dbReference type="SUPFAM" id="SSF110849">
    <property type="entry name" value="ParB/Sulfiredoxin"/>
    <property type="match status" value="1"/>
</dbReference>
<dbReference type="Pfam" id="PF02195">
    <property type="entry name" value="ParB_N"/>
    <property type="match status" value="1"/>
</dbReference>
<dbReference type="EMBL" id="RXFT01000026">
    <property type="protein sequence ID" value="RUR71859.1"/>
    <property type="molecule type" value="Genomic_DNA"/>
</dbReference>
<dbReference type="AlphaFoldDB" id="A0A3S0ZFF3"/>
<feature type="region of interest" description="Disordered" evidence="2">
    <location>
        <begin position="220"/>
        <end position="297"/>
    </location>
</feature>
<dbReference type="PANTHER" id="PTHR33375">
    <property type="entry name" value="CHROMOSOME-PARTITIONING PROTEIN PARB-RELATED"/>
    <property type="match status" value="1"/>
</dbReference>
<dbReference type="OrthoDB" id="9796891at2"/>
<dbReference type="SUPFAM" id="SSF109709">
    <property type="entry name" value="KorB DNA-binding domain-like"/>
    <property type="match status" value="1"/>
</dbReference>